<evidence type="ECO:0000256" key="1">
    <source>
        <dbReference type="ARBA" id="ARBA00004651"/>
    </source>
</evidence>
<evidence type="ECO:0000256" key="5">
    <source>
        <dbReference type="ARBA" id="ARBA00023136"/>
    </source>
</evidence>
<dbReference type="AlphaFoldDB" id="M1X274"/>
<comment type="caution">
    <text evidence="9">The sequence shown here is derived from an EMBL/GenBank/DDBJ whole genome shotgun (WGS) entry which is preliminary data.</text>
</comment>
<dbReference type="PANTHER" id="PTHR30619">
    <property type="entry name" value="DNA INTERNALIZATION/COMPETENCE PROTEIN COMEC/REC2"/>
    <property type="match status" value="1"/>
</dbReference>
<dbReference type="InterPro" id="IPR052159">
    <property type="entry name" value="Competence_DNA_uptake"/>
</dbReference>
<keyword evidence="3 6" id="KW-0812">Transmembrane</keyword>
<feature type="transmembrane region" description="Helical" evidence="6">
    <location>
        <begin position="353"/>
        <end position="370"/>
    </location>
</feature>
<keyword evidence="5 6" id="KW-0472">Membrane</keyword>
<evidence type="ECO:0000256" key="2">
    <source>
        <dbReference type="ARBA" id="ARBA00022475"/>
    </source>
</evidence>
<evidence type="ECO:0000256" key="4">
    <source>
        <dbReference type="ARBA" id="ARBA00022989"/>
    </source>
</evidence>
<dbReference type="NCBIfam" id="TIGR00360">
    <property type="entry name" value="ComEC_N-term"/>
    <property type="match status" value="1"/>
</dbReference>
<evidence type="ECO:0000256" key="6">
    <source>
        <dbReference type="SAM" id="Phobius"/>
    </source>
</evidence>
<name>M1X274_9NOST</name>
<feature type="transmembrane region" description="Helical" evidence="6">
    <location>
        <begin position="279"/>
        <end position="301"/>
    </location>
</feature>
<keyword evidence="2" id="KW-1003">Cell membrane</keyword>
<evidence type="ECO:0000259" key="8">
    <source>
        <dbReference type="Pfam" id="PF13567"/>
    </source>
</evidence>
<dbReference type="InterPro" id="IPR004477">
    <property type="entry name" value="ComEC_N"/>
</dbReference>
<dbReference type="EMBL" id="CAIY01000009">
    <property type="protein sequence ID" value="CCH66330.1"/>
    <property type="molecule type" value="Genomic_DNA"/>
</dbReference>
<evidence type="ECO:0000256" key="3">
    <source>
        <dbReference type="ARBA" id="ARBA00022692"/>
    </source>
</evidence>
<feature type="transmembrane region" description="Helical" evidence="6">
    <location>
        <begin position="308"/>
        <end position="324"/>
    </location>
</feature>
<keyword evidence="10" id="KW-1185">Reference proteome</keyword>
<feature type="transmembrane region" description="Helical" evidence="6">
    <location>
        <begin position="524"/>
        <end position="541"/>
    </location>
</feature>
<feature type="domain" description="DUF4131" evidence="8">
    <location>
        <begin position="29"/>
        <end position="218"/>
    </location>
</feature>
<accession>M1X274</accession>
<sequence>MIKASSTIISLAFILGLLSTELPGGRIWPIILGILGAVLFSQLGISPQHKLQSKTRKKLQARHLPPLALPHPYIWLIASLVSLLAGFYLQFRLPQPQNNDISKFIPQDSNAIQAQLVIVRGTIESTPRLTRSQRGQFWLNADQFSEVINNQQPPGISKAVTGKLYVTVPILQSTGLYPGQKVAITGFLYRPKPSKNLNEFNFRRYLWYQGSFSGLNGRLVNILEKERPWGLWKVRQSIVKSHVQFLGIPQGPLVSAMLLGSKAIDLPYDIRDLFIKAGLAHLIAASAFHTSLLLDLVLGLTRKASRRTRLIVGSLILIIFLGLTGFNPSTFRAVLMGLAAFLGIGIKQKIKQLSLFMIVAMILLLINPLWIWDLEFQFSFLTISSLIITVPSINQRLQWLPRVIASLISVPLAATIWTLPIQLSVFGTVPIYSILSNVLSTPLVAIISFGGMLSAIFAFIFPPFGSAVAVVLNCLTSWLIYLVELVGNLPENYLSVGKITIWQLLIVYTLILMVWWLRWWGKHLWFAGLLVLISVTIPIGHSKNDLFRITVLAAEEEPIMVIQDQGNVTVFNSGNCGKGKLTIAPFLQQQGINKIDWAISSNFQYSDTNAWLEIMEKLPIKVFFDYSPTPETALISKAIHQELQKHKGIYQPLSLGQTVSTDSYIAQLVNKEIPILQMKIRGQLWLFIGNRNQSELEKLIKLEKLPRPQVLWHAGQSLKKLLETLKPNLAITVNANLRNEDSLAISKMKTQVFFTEQDGAVQWTADGKLEAFIQNTESRTSIF</sequence>
<dbReference type="OrthoDB" id="9761531at2"/>
<feature type="transmembrane region" description="Helical" evidence="6">
    <location>
        <begin position="67"/>
        <end position="89"/>
    </location>
</feature>
<evidence type="ECO:0000259" key="7">
    <source>
        <dbReference type="Pfam" id="PF03772"/>
    </source>
</evidence>
<feature type="domain" description="ComEC/Rec2-related protein" evidence="7">
    <location>
        <begin position="258"/>
        <end position="519"/>
    </location>
</feature>
<reference evidence="9 10" key="1">
    <citation type="submission" date="2012-05" db="EMBL/GenBank/DDBJ databases">
        <authorList>
            <person name="Hilton J."/>
        </authorList>
    </citation>
    <scope>NUCLEOTIDE SEQUENCE [LARGE SCALE GENOMIC DNA]</scope>
    <source>
        <strain evidence="9 10">HH01</strain>
    </source>
</reference>
<dbReference type="Pfam" id="PF03772">
    <property type="entry name" value="Competence"/>
    <property type="match status" value="1"/>
</dbReference>
<evidence type="ECO:0000313" key="9">
    <source>
        <dbReference type="EMBL" id="CCH66330.1"/>
    </source>
</evidence>
<comment type="subcellular location">
    <subcellularLocation>
        <location evidence="1">Cell membrane</location>
        <topology evidence="1">Multi-pass membrane protein</topology>
    </subcellularLocation>
</comment>
<feature type="transmembrane region" description="Helical" evidence="6">
    <location>
        <begin position="499"/>
        <end position="517"/>
    </location>
</feature>
<keyword evidence="4 6" id="KW-1133">Transmembrane helix</keyword>
<feature type="transmembrane region" description="Helical" evidence="6">
    <location>
        <begin position="468"/>
        <end position="487"/>
    </location>
</feature>
<reference evidence="10" key="2">
    <citation type="submission" date="2016-01" db="EMBL/GenBank/DDBJ databases">
        <title>Diatom-associated endosymboitic cyanobacterium lacks core nitrogen metabolism enzymes.</title>
        <authorList>
            <person name="Hilton J.A."/>
            <person name="Foster R.A."/>
            <person name="Tripp H.J."/>
            <person name="Carter B.J."/>
            <person name="Zehr J.P."/>
            <person name="Villareal T.A."/>
        </authorList>
    </citation>
    <scope>NUCLEOTIDE SEQUENCE [LARGE SCALE GENOMIC DNA]</scope>
    <source>
        <strain evidence="10">HH01</strain>
    </source>
</reference>
<dbReference type="Proteomes" id="UP000053051">
    <property type="component" value="Unassembled WGS sequence"/>
</dbReference>
<dbReference type="GO" id="GO:0005886">
    <property type="term" value="C:plasma membrane"/>
    <property type="evidence" value="ECO:0007669"/>
    <property type="project" value="UniProtKB-SubCell"/>
</dbReference>
<feature type="transmembrane region" description="Helical" evidence="6">
    <location>
        <begin position="376"/>
        <end position="393"/>
    </location>
</feature>
<gene>
    <name evidence="9" type="ORF">RINTHH_1750</name>
</gene>
<dbReference type="PANTHER" id="PTHR30619:SF1">
    <property type="entry name" value="RECOMBINATION PROTEIN 2"/>
    <property type="match status" value="1"/>
</dbReference>
<organism evidence="9 10">
    <name type="scientific">Richelia intracellularis HH01</name>
    <dbReference type="NCBI Taxonomy" id="1165094"/>
    <lineage>
        <taxon>Bacteria</taxon>
        <taxon>Bacillati</taxon>
        <taxon>Cyanobacteriota</taxon>
        <taxon>Cyanophyceae</taxon>
        <taxon>Nostocales</taxon>
        <taxon>Nostocaceae</taxon>
        <taxon>Richelia</taxon>
    </lineage>
</organism>
<feature type="transmembrane region" description="Helical" evidence="6">
    <location>
        <begin position="400"/>
        <end position="419"/>
    </location>
</feature>
<dbReference type="RefSeq" id="WP_008231670.1">
    <property type="nucleotide sequence ID" value="NZ_CAIY01000009.1"/>
</dbReference>
<dbReference type="Pfam" id="PF13567">
    <property type="entry name" value="DUF4131"/>
    <property type="match status" value="1"/>
</dbReference>
<evidence type="ECO:0000313" key="10">
    <source>
        <dbReference type="Proteomes" id="UP000053051"/>
    </source>
</evidence>
<dbReference type="InterPro" id="IPR025405">
    <property type="entry name" value="DUF4131"/>
</dbReference>
<feature type="transmembrane region" description="Helical" evidence="6">
    <location>
        <begin position="439"/>
        <end position="461"/>
    </location>
</feature>
<dbReference type="STRING" id="1165094.RINTHH_1750"/>
<proteinExistence type="predicted"/>
<feature type="transmembrane region" description="Helical" evidence="6">
    <location>
        <begin position="330"/>
        <end position="346"/>
    </location>
</feature>
<protein>
    <submittedName>
        <fullName evidence="9">Competence protein</fullName>
    </submittedName>
</protein>
<feature type="transmembrane region" description="Helical" evidence="6">
    <location>
        <begin position="29"/>
        <end position="46"/>
    </location>
</feature>